<keyword evidence="3" id="KW-1185">Reference proteome</keyword>
<evidence type="ECO:0000256" key="1">
    <source>
        <dbReference type="SAM" id="Phobius"/>
    </source>
</evidence>
<feature type="transmembrane region" description="Helical" evidence="1">
    <location>
        <begin position="61"/>
        <end position="88"/>
    </location>
</feature>
<reference evidence="2 3" key="1">
    <citation type="submission" date="2023-08" db="EMBL/GenBank/DDBJ databases">
        <authorList>
            <person name="Roldan D.M."/>
            <person name="Menes R.J."/>
        </authorList>
    </citation>
    <scope>NUCLEOTIDE SEQUENCE [LARGE SCALE GENOMIC DNA]</scope>
    <source>
        <strain evidence="2 3">CCM 2812</strain>
    </source>
</reference>
<dbReference type="EMBL" id="JAUZEE010000002">
    <property type="protein sequence ID" value="MDP4299960.1"/>
    <property type="molecule type" value="Genomic_DNA"/>
</dbReference>
<keyword evidence="1" id="KW-1133">Transmembrane helix</keyword>
<proteinExistence type="predicted"/>
<gene>
    <name evidence="2" type="ORF">Q8X39_04885</name>
</gene>
<keyword evidence="1" id="KW-0812">Transmembrane</keyword>
<keyword evidence="1" id="KW-0472">Membrane</keyword>
<evidence type="ECO:0000313" key="2">
    <source>
        <dbReference type="EMBL" id="MDP4299960.1"/>
    </source>
</evidence>
<protein>
    <submittedName>
        <fullName evidence="2">Uncharacterized protein</fullName>
    </submittedName>
</protein>
<evidence type="ECO:0000313" key="3">
    <source>
        <dbReference type="Proteomes" id="UP001235760"/>
    </source>
</evidence>
<dbReference type="RefSeq" id="WP_305748516.1">
    <property type="nucleotide sequence ID" value="NZ_JAUZEE010000002.1"/>
</dbReference>
<comment type="caution">
    <text evidence="2">The sequence shown here is derived from an EMBL/GenBank/DDBJ whole genome shotgun (WGS) entry which is preliminary data.</text>
</comment>
<feature type="transmembrane region" description="Helical" evidence="1">
    <location>
        <begin position="109"/>
        <end position="130"/>
    </location>
</feature>
<organism evidence="2 3">
    <name type="scientific">Leptothrix discophora</name>
    <dbReference type="NCBI Taxonomy" id="89"/>
    <lineage>
        <taxon>Bacteria</taxon>
        <taxon>Pseudomonadati</taxon>
        <taxon>Pseudomonadota</taxon>
        <taxon>Betaproteobacteria</taxon>
        <taxon>Burkholderiales</taxon>
        <taxon>Sphaerotilaceae</taxon>
        <taxon>Leptothrix</taxon>
    </lineage>
</organism>
<name>A0ABT9G0E6_LEPDI</name>
<dbReference type="Proteomes" id="UP001235760">
    <property type="component" value="Unassembled WGS sequence"/>
</dbReference>
<accession>A0ABT9G0E6</accession>
<sequence length="154" mass="15583">MKPLALTLLPRRLLPRRLLAVALISTLAWTAPARAQRDAVVDASAASSAALSLPVAAVASTGFVVLGGAAVLTVVAVQASATGTVWVLERASDGARVVLRFSGRLARGAAVGAGTALSVTTVAAGTLLSASGELLCFVPRPEASALMHDQRLTF</sequence>